<dbReference type="Proteomes" id="UP000422221">
    <property type="component" value="Unassembled WGS sequence"/>
</dbReference>
<dbReference type="RefSeq" id="WP_130058309.1">
    <property type="nucleotide sequence ID" value="NZ_RCXT01000003.1"/>
</dbReference>
<gene>
    <name evidence="4" type="ORF">F3F73_12225</name>
</gene>
<dbReference type="Pfam" id="PF10145">
    <property type="entry name" value="PhageMin_Tail"/>
    <property type="match status" value="1"/>
</dbReference>
<feature type="region of interest" description="Disordered" evidence="2">
    <location>
        <begin position="1210"/>
        <end position="1232"/>
    </location>
</feature>
<evidence type="ECO:0000313" key="5">
    <source>
        <dbReference type="Proteomes" id="UP000422221"/>
    </source>
</evidence>
<feature type="region of interest" description="Disordered" evidence="2">
    <location>
        <begin position="251"/>
        <end position="279"/>
    </location>
</feature>
<evidence type="ECO:0000313" key="4">
    <source>
        <dbReference type="EMBL" id="KAA3764614.1"/>
    </source>
</evidence>
<dbReference type="PANTHER" id="PTHR37813:SF1">
    <property type="entry name" value="FELS-2 PROPHAGE PROTEIN"/>
    <property type="match status" value="1"/>
</dbReference>
<reference evidence="4 5" key="1">
    <citation type="journal article" date="2019" name="Nat. Med.">
        <title>A library of human gut bacterial isolates paired with longitudinal multiomics data enables mechanistic microbiome research.</title>
        <authorList>
            <person name="Poyet M."/>
            <person name="Groussin M."/>
            <person name="Gibbons S.M."/>
            <person name="Avila-Pacheco J."/>
            <person name="Jiang X."/>
            <person name="Kearney S.M."/>
            <person name="Perrotta A.R."/>
            <person name="Berdy B."/>
            <person name="Zhao S."/>
            <person name="Lieberman T.D."/>
            <person name="Swanson P.K."/>
            <person name="Smith M."/>
            <person name="Roesemann S."/>
            <person name="Alexander J.E."/>
            <person name="Rich S.A."/>
            <person name="Livny J."/>
            <person name="Vlamakis H."/>
            <person name="Clish C."/>
            <person name="Bullock K."/>
            <person name="Deik A."/>
            <person name="Scott J."/>
            <person name="Pierce K.A."/>
            <person name="Xavier R.J."/>
            <person name="Alm E.J."/>
        </authorList>
    </citation>
    <scope>NUCLEOTIDE SEQUENCE [LARGE SCALE GENOMIC DNA]</scope>
    <source>
        <strain evidence="4 5">BIOML-A10</strain>
    </source>
</reference>
<dbReference type="InterPro" id="IPR010090">
    <property type="entry name" value="Phage_tape_meas"/>
</dbReference>
<name>A0A7J4XIE4_9BACE</name>
<comment type="caution">
    <text evidence="4">The sequence shown here is derived from an EMBL/GenBank/DDBJ whole genome shotgun (WGS) entry which is preliminary data.</text>
</comment>
<protein>
    <submittedName>
        <fullName evidence="4">Phage tail tape measure protein</fullName>
    </submittedName>
</protein>
<evidence type="ECO:0000256" key="1">
    <source>
        <dbReference type="ARBA" id="ARBA00022612"/>
    </source>
</evidence>
<dbReference type="EMBL" id="VWMK01000011">
    <property type="protein sequence ID" value="KAA3764614.1"/>
    <property type="molecule type" value="Genomic_DNA"/>
</dbReference>
<feature type="compositionally biased region" description="Basic and acidic residues" evidence="2">
    <location>
        <begin position="268"/>
        <end position="279"/>
    </location>
</feature>
<evidence type="ECO:0000256" key="2">
    <source>
        <dbReference type="SAM" id="MobiDB-lite"/>
    </source>
</evidence>
<dbReference type="PANTHER" id="PTHR37813">
    <property type="entry name" value="FELS-2 PROPHAGE PROTEIN"/>
    <property type="match status" value="1"/>
</dbReference>
<sequence length="1306" mass="142931">MTEPAITSEQAQNYRVNYSINVQADEGVKKVTKFAEAIGELVKANASFKLAAANISTIMKEVDDVFRPKGRKRDYTYDFNIKTNQTEEKLARIKTALTEIRELSSGINLVINAGQKLDTKAVKSQAKKVIEKNAIAAQETLVRKTAQDSALSLSETQKNITKAIGKINSALIHLENEREIRIKTDTAKLRLEEILNLLHNIKGASQITLNIQNGKGKKGKEDSIVPPVIPTIPAVIPGSVPTVSVPPVLPPVIPPTTPTPEKPLTQKQQERLRERQAKEEERIVRKAEAEQEREFRQRIRNKLKSFNNLEKLYAKRDKKFEELEKMRMRRILEKEREDERRKLQNEKRQQTLAGQRLRLTQKQAVIEDSKYGNRRRAAINRMQYSKTPSIRNLPFLSMFNAYMAYNFMKSELRDAVEYANVMESAKSILRVADSDLGTFEQRFEKMSRHVRQIGVDTKFTAVQIGQATRFLAMAGMDMETIHNSMRPIVNLALIGDNDVGQIADLTTNIMSGYKIKSTSMNSVADILASTVSRSNVNIIEMAESFKMAGGYLKTAGIDFAESAAAVGVLGNSGIKGTMAGTALRAMSTRFAKPTKEATATLERLKVKFTHFIDIYGKKVERVRPLADIFGDLHKAGASMADMQAIFGKIGGNAAMQFINNYEKLKEITVQNKGSNGISTELAMVKQQTTKGLWYQVTSQLTESFMTGFELMEPSIRQALKDFLAKFSTPDLSRGLAEIGRTLISIVSTLANFGTWIVKNFHWIEPILFTGFVATRLYKLAGALTNVGVAMGFLGKQSAAASTIQLLTGLTGLGGKISGKTLTFANKRAIVSALKSAGVTGKGAMTQALLSSGLMGGSSLMAARSAFGPLFASQVATGNGMVGATASLSAIGTGAVAATAGIAALVGALGWVAYKTWKIKEAKDAVQEEIRANRKYRYPSIDSLYESLRKTYQQALATKNAVDDVTKGKTLEEASGQTIGAFTGNWWTAFFTSAAAAETKSVPSYSFDDAYQSDVKAAIHTLAEKDSQERILKAYANLGKLKTDEEIGGFIRSAKAVFGQDGATLNRKLWTQDKKGNILYKSGMDKLTAAEASSTIDYADYMNEKLVPEIVKIAQNYRTALSSQHNARYAMALGGFKFTELTKLGYSRGKDGLWKQKVPGKKATKEEREIALANASAAHNMVVTFASSLRQTFGGSAEMAENILQKAGFSPELYSNEPDKDDSPYNSNGITSGADDGLAGGNYSGTGKLSSAAPKQVIVNITNLMSLEAINLLKSEDGKSPEIQNLKEQLAQALIDVVHDFDATWEG</sequence>
<dbReference type="NCBIfam" id="TIGR01760">
    <property type="entry name" value="tape_meas_TP901"/>
    <property type="match status" value="1"/>
</dbReference>
<feature type="compositionally biased region" description="Pro residues" evidence="2">
    <location>
        <begin position="251"/>
        <end position="261"/>
    </location>
</feature>
<accession>A0A7J4XIE4</accession>
<organism evidence="4 5">
    <name type="scientific">Bacteroides salyersiae</name>
    <dbReference type="NCBI Taxonomy" id="291644"/>
    <lineage>
        <taxon>Bacteria</taxon>
        <taxon>Pseudomonadati</taxon>
        <taxon>Bacteroidota</taxon>
        <taxon>Bacteroidia</taxon>
        <taxon>Bacteroidales</taxon>
        <taxon>Bacteroidaceae</taxon>
        <taxon>Bacteroides</taxon>
    </lineage>
</organism>
<keyword evidence="1" id="KW-1188">Viral release from host cell</keyword>
<evidence type="ECO:0000259" key="3">
    <source>
        <dbReference type="Pfam" id="PF10145"/>
    </source>
</evidence>
<proteinExistence type="predicted"/>
<feature type="domain" description="Phage tail tape measure protein" evidence="3">
    <location>
        <begin position="450"/>
        <end position="647"/>
    </location>
</feature>